<dbReference type="PANTHER" id="PTHR33376:SF15">
    <property type="entry name" value="BLL6794 PROTEIN"/>
    <property type="match status" value="1"/>
</dbReference>
<organism evidence="3 4">
    <name type="scientific">Pseudomonas linyingensis</name>
    <dbReference type="NCBI Taxonomy" id="915471"/>
    <lineage>
        <taxon>Bacteria</taxon>
        <taxon>Pseudomonadati</taxon>
        <taxon>Pseudomonadota</taxon>
        <taxon>Gammaproteobacteria</taxon>
        <taxon>Pseudomonadales</taxon>
        <taxon>Pseudomonadaceae</taxon>
        <taxon>Pseudomonas</taxon>
    </lineage>
</organism>
<feature type="chain" id="PRO_5017286358" evidence="2">
    <location>
        <begin position="23"/>
        <end position="341"/>
    </location>
</feature>
<feature type="signal peptide" evidence="2">
    <location>
        <begin position="1"/>
        <end position="22"/>
    </location>
</feature>
<sequence length="341" mass="37677">MTKMKVLAVKVAMLAFAVSAHAAETHTIRFSHFLSSNSFQQKKIFEPWCEKISKESEGRLQCQIYPSMLLGGTPAKQADMVRNGVADIVWTAPSFSAGKFPRIEAVEQAFLLPYGSRKSNQIIWNFYQQYAADDFKGYKVLALHGDGGMSFHTRNKPVRTIEDLSGMRVRTSSRASSAVVDQLGAVPVTMPPPQMTEALSKGVIDGVLFSWANIRDVKVDEVTDYHSDNTAGYLAPSQTVLGMLMSQKTYTKLPDDLKAVIDRNSGQALVDMISGVWEQALVDAHAAMPADKVVKIEESEYQRIQDAAVPARQQWVTDVSEKGIDGDSLIEGIRRISSEVR</sequence>
<evidence type="ECO:0000313" key="4">
    <source>
        <dbReference type="Proteomes" id="UP000242930"/>
    </source>
</evidence>
<dbReference type="PANTHER" id="PTHR33376">
    <property type="match status" value="1"/>
</dbReference>
<dbReference type="InterPro" id="IPR018389">
    <property type="entry name" value="DctP_fam"/>
</dbReference>
<evidence type="ECO:0000256" key="2">
    <source>
        <dbReference type="SAM" id="SignalP"/>
    </source>
</evidence>
<dbReference type="NCBIfam" id="NF037995">
    <property type="entry name" value="TRAP_S1"/>
    <property type="match status" value="1"/>
</dbReference>
<dbReference type="SUPFAM" id="SSF53850">
    <property type="entry name" value="Periplasmic binding protein-like II"/>
    <property type="match status" value="1"/>
</dbReference>
<gene>
    <name evidence="3" type="ORF">SAMN05216201_11360</name>
</gene>
<dbReference type="Gene3D" id="3.40.190.170">
    <property type="entry name" value="Bacterial extracellular solute-binding protein, family 7"/>
    <property type="match status" value="1"/>
</dbReference>
<dbReference type="InterPro" id="IPR038404">
    <property type="entry name" value="TRAP_DctP_sf"/>
</dbReference>
<dbReference type="RefSeq" id="WP_090312554.1">
    <property type="nucleotide sequence ID" value="NZ_FNZE01000013.1"/>
</dbReference>
<accession>A0A1H7AWU7</accession>
<protein>
    <submittedName>
        <fullName evidence="3">TRAP-type C4-dicarboxylate transport system, substrate-binding protein</fullName>
    </submittedName>
</protein>
<dbReference type="CDD" id="cd13665">
    <property type="entry name" value="PBP2_TRAP_Dctp3_4"/>
    <property type="match status" value="1"/>
</dbReference>
<dbReference type="STRING" id="915471.SAMN05216201_11360"/>
<evidence type="ECO:0000256" key="1">
    <source>
        <dbReference type="ARBA" id="ARBA00022729"/>
    </source>
</evidence>
<dbReference type="Pfam" id="PF03480">
    <property type="entry name" value="DctP"/>
    <property type="match status" value="1"/>
</dbReference>
<keyword evidence="1 2" id="KW-0732">Signal</keyword>
<keyword evidence="4" id="KW-1185">Reference proteome</keyword>
<dbReference type="Proteomes" id="UP000242930">
    <property type="component" value="Unassembled WGS sequence"/>
</dbReference>
<name>A0A1H7AWU7_9PSED</name>
<dbReference type="OrthoDB" id="9771186at2"/>
<dbReference type="AlphaFoldDB" id="A0A1H7AWU7"/>
<evidence type="ECO:0000313" key="3">
    <source>
        <dbReference type="EMBL" id="SEJ65525.1"/>
    </source>
</evidence>
<dbReference type="EMBL" id="FNZE01000013">
    <property type="protein sequence ID" value="SEJ65525.1"/>
    <property type="molecule type" value="Genomic_DNA"/>
</dbReference>
<reference evidence="4" key="1">
    <citation type="submission" date="2016-10" db="EMBL/GenBank/DDBJ databases">
        <authorList>
            <person name="Varghese N."/>
            <person name="Submissions S."/>
        </authorList>
    </citation>
    <scope>NUCLEOTIDE SEQUENCE [LARGE SCALE GENOMIC DNA]</scope>
    <source>
        <strain evidence="4">LMG 25967</strain>
    </source>
</reference>
<dbReference type="GO" id="GO:0055085">
    <property type="term" value="P:transmembrane transport"/>
    <property type="evidence" value="ECO:0007669"/>
    <property type="project" value="InterPro"/>
</dbReference>
<proteinExistence type="predicted"/>